<comment type="function">
    <text evidence="6 9">Catalyzes cyclization of the linear tetrapyrrole, hydroxymethylbilane, to the macrocyclic uroporphyrinogen III.</text>
</comment>
<evidence type="ECO:0000256" key="9">
    <source>
        <dbReference type="RuleBase" id="RU366031"/>
    </source>
</evidence>
<evidence type="ECO:0000256" key="5">
    <source>
        <dbReference type="ARBA" id="ARBA00023244"/>
    </source>
</evidence>
<accession>A0AAU7NY55</accession>
<dbReference type="EC" id="4.2.1.75" evidence="3 9"/>
<comment type="pathway">
    <text evidence="1 9">Porphyrin-containing compound metabolism; protoporphyrin-IX biosynthesis; coproporphyrinogen-III from 5-aminolevulinate: step 3/4.</text>
</comment>
<organism evidence="11 12">
    <name type="scientific">Methylomarinum roseum</name>
    <dbReference type="NCBI Taxonomy" id="3067653"/>
    <lineage>
        <taxon>Bacteria</taxon>
        <taxon>Pseudomonadati</taxon>
        <taxon>Pseudomonadota</taxon>
        <taxon>Gammaproteobacteria</taxon>
        <taxon>Methylococcales</taxon>
        <taxon>Methylococcaceae</taxon>
        <taxon>Methylomarinum</taxon>
    </lineage>
</organism>
<dbReference type="GO" id="GO:0004852">
    <property type="term" value="F:uroporphyrinogen-III synthase activity"/>
    <property type="evidence" value="ECO:0007669"/>
    <property type="project" value="UniProtKB-UniRule"/>
</dbReference>
<evidence type="ECO:0000256" key="8">
    <source>
        <dbReference type="ARBA" id="ARBA00048617"/>
    </source>
</evidence>
<dbReference type="InterPro" id="IPR039793">
    <property type="entry name" value="UROS/Hem4"/>
</dbReference>
<evidence type="ECO:0000256" key="1">
    <source>
        <dbReference type="ARBA" id="ARBA00004772"/>
    </source>
</evidence>
<dbReference type="KEGG" id="mech:Q9L42_007230"/>
<dbReference type="GO" id="GO:0006782">
    <property type="term" value="P:protoporphyrinogen IX biosynthetic process"/>
    <property type="evidence" value="ECO:0007669"/>
    <property type="project" value="UniProtKB-UniRule"/>
</dbReference>
<evidence type="ECO:0000256" key="3">
    <source>
        <dbReference type="ARBA" id="ARBA00013109"/>
    </source>
</evidence>
<comment type="catalytic activity">
    <reaction evidence="8 9">
        <text>hydroxymethylbilane = uroporphyrinogen III + H2O</text>
        <dbReference type="Rhea" id="RHEA:18965"/>
        <dbReference type="ChEBI" id="CHEBI:15377"/>
        <dbReference type="ChEBI" id="CHEBI:57308"/>
        <dbReference type="ChEBI" id="CHEBI:57845"/>
        <dbReference type="EC" id="4.2.1.75"/>
    </reaction>
</comment>
<keyword evidence="4 9" id="KW-0456">Lyase</keyword>
<dbReference type="AlphaFoldDB" id="A0AAU7NY55"/>
<evidence type="ECO:0000256" key="4">
    <source>
        <dbReference type="ARBA" id="ARBA00023239"/>
    </source>
</evidence>
<gene>
    <name evidence="11" type="ORF">Q9L42_007230</name>
</gene>
<dbReference type="EMBL" id="CP157743">
    <property type="protein sequence ID" value="XBS21908.1"/>
    <property type="molecule type" value="Genomic_DNA"/>
</dbReference>
<evidence type="ECO:0000313" key="11">
    <source>
        <dbReference type="EMBL" id="XBS21908.1"/>
    </source>
</evidence>
<comment type="similarity">
    <text evidence="2 9">Belongs to the uroporphyrinogen-III synthase family.</text>
</comment>
<dbReference type="SUPFAM" id="SSF69618">
    <property type="entry name" value="HemD-like"/>
    <property type="match status" value="1"/>
</dbReference>
<dbReference type="PANTHER" id="PTHR38042">
    <property type="entry name" value="UROPORPHYRINOGEN-III SYNTHASE, CHLOROPLASTIC"/>
    <property type="match status" value="1"/>
</dbReference>
<keyword evidence="12" id="KW-1185">Reference proteome</keyword>
<protein>
    <recommendedName>
        <fullName evidence="7 9">Uroporphyrinogen-III synthase</fullName>
        <ecNumber evidence="3 9">4.2.1.75</ecNumber>
    </recommendedName>
</protein>
<proteinExistence type="inferred from homology"/>
<dbReference type="Pfam" id="PF02602">
    <property type="entry name" value="HEM4"/>
    <property type="match status" value="1"/>
</dbReference>
<dbReference type="InterPro" id="IPR003754">
    <property type="entry name" value="4pyrrol_synth_uPrphyn_synth"/>
</dbReference>
<dbReference type="GO" id="GO:0006780">
    <property type="term" value="P:uroporphyrinogen III biosynthetic process"/>
    <property type="evidence" value="ECO:0007669"/>
    <property type="project" value="UniProtKB-UniRule"/>
</dbReference>
<sequence>MLNREFGLNGVRILVTRPRPQAEGLCRLIERQGGIALNFPTLEIKPLAQTDEIKAKLQALNDYHWLIFISANAVNFALKANNGKIEQFAEPRIAAVGGATAKALKDHDLSVDLLPDQGFNSEALLQTSAMRAIAGQRCLIVRGRGGREMLADTLRQRGASVDYLEVYQRTMPNRDISELLALLQHNRLNAVTITSGEALQNLLAMLGDDAPLLFSLPLVVISDRIEQMARQIGFKRILVTNSPADTAILQTLTTLPWGKQWPK</sequence>
<evidence type="ECO:0000256" key="2">
    <source>
        <dbReference type="ARBA" id="ARBA00008133"/>
    </source>
</evidence>
<evidence type="ECO:0000313" key="12">
    <source>
        <dbReference type="Proteomes" id="UP001225378"/>
    </source>
</evidence>
<dbReference type="PANTHER" id="PTHR38042:SF1">
    <property type="entry name" value="UROPORPHYRINOGEN-III SYNTHASE, CHLOROPLASTIC"/>
    <property type="match status" value="1"/>
</dbReference>
<evidence type="ECO:0000259" key="10">
    <source>
        <dbReference type="Pfam" id="PF02602"/>
    </source>
</evidence>
<feature type="domain" description="Tetrapyrrole biosynthesis uroporphyrinogen III synthase" evidence="10">
    <location>
        <begin position="27"/>
        <end position="248"/>
    </location>
</feature>
<dbReference type="CDD" id="cd06578">
    <property type="entry name" value="HemD"/>
    <property type="match status" value="1"/>
</dbReference>
<name>A0AAU7NY55_9GAMM</name>
<keyword evidence="5 9" id="KW-0627">Porphyrin biosynthesis</keyword>
<reference evidence="11 12" key="1">
    <citation type="journal article" date="2024" name="Microbiology">
        <title>Methylomarinum rosea sp. nov., a novel halophilic methanotrophic bacterium from the hypersaline Lake Elton.</title>
        <authorList>
            <person name="Suleimanov R.Z."/>
            <person name="Oshkin I.Y."/>
            <person name="Danilova O.V."/>
            <person name="Suzina N.E."/>
            <person name="Dedysh S.N."/>
        </authorList>
    </citation>
    <scope>NUCLEOTIDE SEQUENCE [LARGE SCALE GENOMIC DNA]</scope>
    <source>
        <strain evidence="11 12">Ch1-1</strain>
    </source>
</reference>
<dbReference type="RefSeq" id="WP_305909105.1">
    <property type="nucleotide sequence ID" value="NZ_CP157743.1"/>
</dbReference>
<dbReference type="InterPro" id="IPR036108">
    <property type="entry name" value="4pyrrol_syn_uPrphyn_synt_sf"/>
</dbReference>
<dbReference type="Gene3D" id="3.40.50.10090">
    <property type="match status" value="2"/>
</dbReference>
<dbReference type="Proteomes" id="UP001225378">
    <property type="component" value="Chromosome"/>
</dbReference>
<evidence type="ECO:0000256" key="6">
    <source>
        <dbReference type="ARBA" id="ARBA00037589"/>
    </source>
</evidence>
<evidence type="ECO:0000256" key="7">
    <source>
        <dbReference type="ARBA" id="ARBA00040167"/>
    </source>
</evidence>